<dbReference type="Proteomes" id="UP000095286">
    <property type="component" value="Unplaced"/>
</dbReference>
<organism evidence="1 2">
    <name type="scientific">Rhabditophanes sp. KR3021</name>
    <dbReference type="NCBI Taxonomy" id="114890"/>
    <lineage>
        <taxon>Eukaryota</taxon>
        <taxon>Metazoa</taxon>
        <taxon>Ecdysozoa</taxon>
        <taxon>Nematoda</taxon>
        <taxon>Chromadorea</taxon>
        <taxon>Rhabditida</taxon>
        <taxon>Tylenchina</taxon>
        <taxon>Panagrolaimomorpha</taxon>
        <taxon>Strongyloidoidea</taxon>
        <taxon>Alloionematidae</taxon>
        <taxon>Rhabditophanes</taxon>
    </lineage>
</organism>
<evidence type="ECO:0000313" key="2">
    <source>
        <dbReference type="WBParaSite" id="RSKR_0000731500.1"/>
    </source>
</evidence>
<accession>A0AC35U381</accession>
<dbReference type="WBParaSite" id="RSKR_0000731500.1">
    <property type="protein sequence ID" value="RSKR_0000731500.1"/>
    <property type="gene ID" value="RSKR_0000731500"/>
</dbReference>
<proteinExistence type="predicted"/>
<sequence length="88" mass="9961">MEVDPSYEDYCREQNNNNLLVVKIGELADACSPVDLMFFCHNNNVQPVCVDALGNGFGIFAFSNANYLNHFLEILRRTEFIQLGNVSQ</sequence>
<evidence type="ECO:0000313" key="1">
    <source>
        <dbReference type="Proteomes" id="UP000095286"/>
    </source>
</evidence>
<protein>
    <submittedName>
        <fullName evidence="2">RRM domain-containing protein</fullName>
    </submittedName>
</protein>
<name>A0AC35U381_9BILA</name>
<reference evidence="2" key="1">
    <citation type="submission" date="2016-11" db="UniProtKB">
        <authorList>
            <consortium name="WormBaseParasite"/>
        </authorList>
    </citation>
    <scope>IDENTIFICATION</scope>
    <source>
        <strain evidence="2">KR3021</strain>
    </source>
</reference>